<dbReference type="EMBL" id="CP147920">
    <property type="protein sequence ID" value="XAU16335.1"/>
    <property type="molecule type" value="Genomic_DNA"/>
</dbReference>
<dbReference type="InterPro" id="IPR027056">
    <property type="entry name" value="Gluconate_2DH_su3"/>
</dbReference>
<dbReference type="Pfam" id="PF13618">
    <property type="entry name" value="Gluconate_2-dh3"/>
    <property type="match status" value="1"/>
</dbReference>
<reference evidence="1 2" key="1">
    <citation type="submission" date="2024-03" db="EMBL/GenBank/DDBJ databases">
        <title>Sulfurimonas sp. HSL3-1.</title>
        <authorList>
            <person name="Wang S."/>
        </authorList>
    </citation>
    <scope>NUCLEOTIDE SEQUENCE [LARGE SCALE GENOMIC DNA]</scope>
    <source>
        <strain evidence="1 2">HSL3-1</strain>
    </source>
</reference>
<evidence type="ECO:0000313" key="2">
    <source>
        <dbReference type="Proteomes" id="UP001447842"/>
    </source>
</evidence>
<organism evidence="1 2">
    <name type="scientific">Sulfurimonas diazotrophicus</name>
    <dbReference type="NCBI Taxonomy" id="3131939"/>
    <lineage>
        <taxon>Bacteria</taxon>
        <taxon>Pseudomonadati</taxon>
        <taxon>Campylobacterota</taxon>
        <taxon>Epsilonproteobacteria</taxon>
        <taxon>Campylobacterales</taxon>
        <taxon>Sulfurimonadaceae</taxon>
        <taxon>Sulfurimonas</taxon>
    </lineage>
</organism>
<keyword evidence="2" id="KW-1185">Reference proteome</keyword>
<dbReference type="Proteomes" id="UP001447842">
    <property type="component" value="Chromosome"/>
</dbReference>
<accession>A0ABZ3HCT5</accession>
<dbReference type="RefSeq" id="WP_345973743.1">
    <property type="nucleotide sequence ID" value="NZ_CP147920.1"/>
</dbReference>
<proteinExistence type="predicted"/>
<protein>
    <submittedName>
        <fullName evidence="1">Gluconate 2-dehydrogenase subunit 3 family protein</fullName>
    </submittedName>
</protein>
<evidence type="ECO:0000313" key="1">
    <source>
        <dbReference type="EMBL" id="XAU16335.1"/>
    </source>
</evidence>
<sequence length="168" mass="19030">MINRRTLLFGGAALLLLPAESGAEYARPVTMLNEPYQTIAAVQRDLFPGGSAPSPRLLKAIDYLGGVMRDPYVDEEDKRFLSNGARWLNLQAREDFGKAYYVLDSERRQQVLQKVSGLAWGDNWLWSILSYLFEALLSDPVYGANTHEAGWHWLQYEPGYPRPKAPLI</sequence>
<gene>
    <name evidence="1" type="ORF">WCY31_06390</name>
</gene>
<name>A0ABZ3HCT5_9BACT</name>